<reference evidence="1" key="2">
    <citation type="journal article" date="2015" name="Data Brief">
        <title>Shoot transcriptome of the giant reed, Arundo donax.</title>
        <authorList>
            <person name="Barrero R.A."/>
            <person name="Guerrero F.D."/>
            <person name="Moolhuijzen P."/>
            <person name="Goolsby J.A."/>
            <person name="Tidwell J."/>
            <person name="Bellgard S.E."/>
            <person name="Bellgard M.I."/>
        </authorList>
    </citation>
    <scope>NUCLEOTIDE SEQUENCE</scope>
    <source>
        <tissue evidence="1">Shoot tissue taken approximately 20 cm above the soil surface</tissue>
    </source>
</reference>
<reference evidence="1" key="1">
    <citation type="submission" date="2014-09" db="EMBL/GenBank/DDBJ databases">
        <authorList>
            <person name="Magalhaes I.L.F."/>
            <person name="Oliveira U."/>
            <person name="Santos F.R."/>
            <person name="Vidigal T.H.D.A."/>
            <person name="Brescovit A.D."/>
            <person name="Santos A.J."/>
        </authorList>
    </citation>
    <scope>NUCLEOTIDE SEQUENCE</scope>
    <source>
        <tissue evidence="1">Shoot tissue taken approximately 20 cm above the soil surface</tissue>
    </source>
</reference>
<accession>A0A0A8YDD1</accession>
<dbReference type="EMBL" id="GBRH01273986">
    <property type="protein sequence ID" value="JAD23909.1"/>
    <property type="molecule type" value="Transcribed_RNA"/>
</dbReference>
<name>A0A0A8YDD1_ARUDO</name>
<dbReference type="AlphaFoldDB" id="A0A0A8YDD1"/>
<evidence type="ECO:0000313" key="1">
    <source>
        <dbReference type="EMBL" id="JAD23909.1"/>
    </source>
</evidence>
<protein>
    <submittedName>
        <fullName evidence="1">Uncharacterized protein</fullName>
    </submittedName>
</protein>
<organism evidence="1">
    <name type="scientific">Arundo donax</name>
    <name type="common">Giant reed</name>
    <name type="synonym">Donax arundinaceus</name>
    <dbReference type="NCBI Taxonomy" id="35708"/>
    <lineage>
        <taxon>Eukaryota</taxon>
        <taxon>Viridiplantae</taxon>
        <taxon>Streptophyta</taxon>
        <taxon>Embryophyta</taxon>
        <taxon>Tracheophyta</taxon>
        <taxon>Spermatophyta</taxon>
        <taxon>Magnoliopsida</taxon>
        <taxon>Liliopsida</taxon>
        <taxon>Poales</taxon>
        <taxon>Poaceae</taxon>
        <taxon>PACMAD clade</taxon>
        <taxon>Arundinoideae</taxon>
        <taxon>Arundineae</taxon>
        <taxon>Arundo</taxon>
    </lineage>
</organism>
<proteinExistence type="predicted"/>
<sequence>MHLCGDLLSVVYHMCKL</sequence>